<accession>A0A7C5PDT0</accession>
<organism evidence="2">
    <name type="scientific">Thermodesulfobium narugense</name>
    <dbReference type="NCBI Taxonomy" id="184064"/>
    <lineage>
        <taxon>Bacteria</taxon>
        <taxon>Pseudomonadati</taxon>
        <taxon>Thermodesulfobiota</taxon>
        <taxon>Thermodesulfobiia</taxon>
        <taxon>Thermodesulfobiales</taxon>
        <taxon>Thermodesulfobiaceae</taxon>
        <taxon>Thermodesulfobium</taxon>
    </lineage>
</organism>
<comment type="caution">
    <text evidence="2">The sequence shown here is derived from an EMBL/GenBank/DDBJ whole genome shotgun (WGS) entry which is preliminary data.</text>
</comment>
<dbReference type="AlphaFoldDB" id="A0A7C5PDT0"/>
<reference evidence="2" key="1">
    <citation type="journal article" date="2020" name="mSystems">
        <title>Genome- and Community-Level Interaction Insights into Carbon Utilization and Element Cycling Functions of Hydrothermarchaeota in Hydrothermal Sediment.</title>
        <authorList>
            <person name="Zhou Z."/>
            <person name="Liu Y."/>
            <person name="Xu W."/>
            <person name="Pan J."/>
            <person name="Luo Z.H."/>
            <person name="Li M."/>
        </authorList>
    </citation>
    <scope>NUCLEOTIDE SEQUENCE [LARGE SCALE GENOMIC DNA]</scope>
    <source>
        <strain evidence="2">SpSt-1019</strain>
    </source>
</reference>
<evidence type="ECO:0000313" key="2">
    <source>
        <dbReference type="EMBL" id="HHI65390.1"/>
    </source>
</evidence>
<keyword evidence="1" id="KW-0175">Coiled coil</keyword>
<dbReference type="EMBL" id="DRUY01000081">
    <property type="protein sequence ID" value="HHI65390.1"/>
    <property type="molecule type" value="Genomic_DNA"/>
</dbReference>
<feature type="coiled-coil region" evidence="1">
    <location>
        <begin position="50"/>
        <end position="145"/>
    </location>
</feature>
<evidence type="ECO:0000256" key="1">
    <source>
        <dbReference type="SAM" id="Coils"/>
    </source>
</evidence>
<evidence type="ECO:0008006" key="3">
    <source>
        <dbReference type="Google" id="ProtNLM"/>
    </source>
</evidence>
<gene>
    <name evidence="2" type="ORF">ENL70_02425</name>
</gene>
<sequence length="150" mass="17604">MSQTFLKFIEDLELLVMSSPKIPLTNMVLVNEQEIFRIIDSIRINMPQEIVEAQKFLQEKESILNDAQKKADEIILNADLKDRQKLDENDLIIKAKEESERIKNEARIEANKLMKEAREYSENVLQKLEHEIDKLLANIRKGKEILRSKD</sequence>
<protein>
    <recommendedName>
        <fullName evidence="3">ATPase</fullName>
    </recommendedName>
</protein>
<proteinExistence type="predicted"/>
<name>A0A7C5PDT0_9BACT</name>
<dbReference type="Gene3D" id="1.20.5.620">
    <property type="entry name" value="F1F0 ATP synthase subunit B, membrane domain"/>
    <property type="match status" value="1"/>
</dbReference>